<organism evidence="2 3">
    <name type="scientific">Megalops atlanticus</name>
    <name type="common">Tarpon</name>
    <name type="synonym">Clupea gigantea</name>
    <dbReference type="NCBI Taxonomy" id="7932"/>
    <lineage>
        <taxon>Eukaryota</taxon>
        <taxon>Metazoa</taxon>
        <taxon>Chordata</taxon>
        <taxon>Craniata</taxon>
        <taxon>Vertebrata</taxon>
        <taxon>Euteleostomi</taxon>
        <taxon>Actinopterygii</taxon>
        <taxon>Neopterygii</taxon>
        <taxon>Teleostei</taxon>
        <taxon>Elopiformes</taxon>
        <taxon>Megalopidae</taxon>
        <taxon>Megalops</taxon>
    </lineage>
</organism>
<dbReference type="EMBL" id="JAFDVH010000001">
    <property type="protein sequence ID" value="KAG7492532.1"/>
    <property type="molecule type" value="Genomic_DNA"/>
</dbReference>
<comment type="caution">
    <text evidence="2">The sequence shown here is derived from an EMBL/GenBank/DDBJ whole genome shotgun (WGS) entry which is preliminary data.</text>
</comment>
<keyword evidence="3" id="KW-1185">Reference proteome</keyword>
<accession>A0A9D3QLU5</accession>
<protein>
    <submittedName>
        <fullName evidence="2">Uncharacterized protein</fullName>
    </submittedName>
</protein>
<name>A0A9D3QLU5_MEGAT</name>
<proteinExistence type="predicted"/>
<evidence type="ECO:0000256" key="1">
    <source>
        <dbReference type="SAM" id="MobiDB-lite"/>
    </source>
</evidence>
<evidence type="ECO:0000313" key="2">
    <source>
        <dbReference type="EMBL" id="KAG7492532.1"/>
    </source>
</evidence>
<evidence type="ECO:0000313" key="3">
    <source>
        <dbReference type="Proteomes" id="UP001046870"/>
    </source>
</evidence>
<feature type="region of interest" description="Disordered" evidence="1">
    <location>
        <begin position="1"/>
        <end position="30"/>
    </location>
</feature>
<sequence length="69" mass="7454">MLASCRFRGAPGSDAEEKAPAAVQNSRKSTEACLRSEIKVGDLLPPQGMTRPRGTWADSIQRVVVLKTL</sequence>
<dbReference type="AlphaFoldDB" id="A0A9D3QLU5"/>
<reference evidence="2" key="1">
    <citation type="submission" date="2021-01" db="EMBL/GenBank/DDBJ databases">
        <authorList>
            <person name="Zahm M."/>
            <person name="Roques C."/>
            <person name="Cabau C."/>
            <person name="Klopp C."/>
            <person name="Donnadieu C."/>
            <person name="Jouanno E."/>
            <person name="Lampietro C."/>
            <person name="Louis A."/>
            <person name="Herpin A."/>
            <person name="Echchiki A."/>
            <person name="Berthelot C."/>
            <person name="Parey E."/>
            <person name="Roest-Crollius H."/>
            <person name="Braasch I."/>
            <person name="Postlethwait J."/>
            <person name="Bobe J."/>
            <person name="Montfort J."/>
            <person name="Bouchez O."/>
            <person name="Begum T."/>
            <person name="Mejri S."/>
            <person name="Adams A."/>
            <person name="Chen W.-J."/>
            <person name="Guiguen Y."/>
        </authorList>
    </citation>
    <scope>NUCLEOTIDE SEQUENCE</scope>
    <source>
        <strain evidence="2">YG-15Mar2019-1</strain>
        <tissue evidence="2">Brain</tissue>
    </source>
</reference>
<dbReference type="Proteomes" id="UP001046870">
    <property type="component" value="Chromosome 1"/>
</dbReference>
<gene>
    <name evidence="2" type="ORF">MATL_G00015570</name>
</gene>